<dbReference type="InterPro" id="IPR007110">
    <property type="entry name" value="Ig-like_dom"/>
</dbReference>
<evidence type="ECO:0000259" key="1">
    <source>
        <dbReference type="PROSITE" id="PS50835"/>
    </source>
</evidence>
<evidence type="ECO:0000313" key="3">
    <source>
        <dbReference type="Proteomes" id="UP001201812"/>
    </source>
</evidence>
<evidence type="ECO:0000313" key="2">
    <source>
        <dbReference type="EMBL" id="KAI1700197.1"/>
    </source>
</evidence>
<comment type="caution">
    <text evidence="2">The sequence shown here is derived from an EMBL/GenBank/DDBJ whole genome shotgun (WGS) entry which is preliminary data.</text>
</comment>
<dbReference type="PROSITE" id="PS50835">
    <property type="entry name" value="IG_LIKE"/>
    <property type="match status" value="1"/>
</dbReference>
<dbReference type="Gene3D" id="2.60.40.10">
    <property type="entry name" value="Immunoglobulins"/>
    <property type="match status" value="1"/>
</dbReference>
<sequence>MFHGTTRRLKFCKNDGSSVIRNGYTCSFFRELEPLNPSGDIQWCKSYRCPVSANNGERCRARIQTTGQWTIDKRGKQCQWETFRNCVHSHELHQVIIPCAAQEAADQATEEQLRLSWARVDGGHMPAGYRIENSKLILPRLERNFSGKYQCIVEDLSGRGFASLIDLKVGDVVETKKAIETGEWSRIHVANDFDKASIQVGNEEYVTIVLDTPPDWDLPRGKGSLRIWAEPEIKRLFRHQLRFMAP</sequence>
<reference evidence="2" key="1">
    <citation type="submission" date="2022-01" db="EMBL/GenBank/DDBJ databases">
        <title>Genome Sequence Resource for Two Populations of Ditylenchus destructor, the Migratory Endoparasitic Phytonematode.</title>
        <authorList>
            <person name="Zhang H."/>
            <person name="Lin R."/>
            <person name="Xie B."/>
        </authorList>
    </citation>
    <scope>NUCLEOTIDE SEQUENCE</scope>
    <source>
        <strain evidence="2">BazhouSP</strain>
    </source>
</reference>
<dbReference type="AlphaFoldDB" id="A0AAD4QZP8"/>
<keyword evidence="3" id="KW-1185">Reference proteome</keyword>
<dbReference type="EMBL" id="JAKKPZ010000153">
    <property type="protein sequence ID" value="KAI1700197.1"/>
    <property type="molecule type" value="Genomic_DNA"/>
</dbReference>
<protein>
    <recommendedName>
        <fullName evidence="1">Ig-like domain-containing protein</fullName>
    </recommendedName>
</protein>
<dbReference type="InterPro" id="IPR013783">
    <property type="entry name" value="Ig-like_fold"/>
</dbReference>
<dbReference type="Proteomes" id="UP001201812">
    <property type="component" value="Unassembled WGS sequence"/>
</dbReference>
<accession>A0AAD4QZP8</accession>
<proteinExistence type="predicted"/>
<name>A0AAD4QZP8_9BILA</name>
<feature type="domain" description="Ig-like" evidence="1">
    <location>
        <begin position="95"/>
        <end position="168"/>
    </location>
</feature>
<gene>
    <name evidence="2" type="ORF">DdX_16865</name>
</gene>
<organism evidence="2 3">
    <name type="scientific">Ditylenchus destructor</name>
    <dbReference type="NCBI Taxonomy" id="166010"/>
    <lineage>
        <taxon>Eukaryota</taxon>
        <taxon>Metazoa</taxon>
        <taxon>Ecdysozoa</taxon>
        <taxon>Nematoda</taxon>
        <taxon>Chromadorea</taxon>
        <taxon>Rhabditida</taxon>
        <taxon>Tylenchina</taxon>
        <taxon>Tylenchomorpha</taxon>
        <taxon>Sphaerularioidea</taxon>
        <taxon>Anguinidae</taxon>
        <taxon>Anguininae</taxon>
        <taxon>Ditylenchus</taxon>
    </lineage>
</organism>